<dbReference type="Proteomes" id="UP000261704">
    <property type="component" value="Chromosome"/>
</dbReference>
<accession>A0A347UK86</accession>
<gene>
    <name evidence="2" type="ORF">BAR1_15785</name>
</gene>
<keyword evidence="3" id="KW-1185">Reference proteome</keyword>
<dbReference type="KEGG" id="pamo:BAR1_15785"/>
<keyword evidence="1" id="KW-0812">Transmembrane</keyword>
<dbReference type="EMBL" id="CP032125">
    <property type="protein sequence ID" value="AXX99264.1"/>
    <property type="molecule type" value="Genomic_DNA"/>
</dbReference>
<evidence type="ECO:0000313" key="2">
    <source>
        <dbReference type="EMBL" id="AXX99264.1"/>
    </source>
</evidence>
<sequence>MISIVTLLLIPVAPSVLCAVVSVGRGVAGWLALSWAISVAIVAMILFARVPMQAGAAQLDAVETGKVIGAALASSVYWVVTGVAVFFVVRRLWAGRKTGGEF</sequence>
<reference evidence="2 3" key="1">
    <citation type="submission" date="2018-09" db="EMBL/GenBank/DDBJ databases">
        <title>Profundibacter amoris BAR1 gen. nov., sp. nov., a new member of the Roseobacter clade isolated at Lokis Castle Vent Field on the Arctic Mid-Oceanic Ridge.</title>
        <authorList>
            <person name="Le Moine Bauer S."/>
            <person name="Sjoeberg A.G."/>
            <person name="L'Haridon S."/>
            <person name="Stokke R."/>
            <person name="Roalkvam I."/>
            <person name="Steen I.H."/>
            <person name="Dahle H."/>
        </authorList>
    </citation>
    <scope>NUCLEOTIDE SEQUENCE [LARGE SCALE GENOMIC DNA]</scope>
    <source>
        <strain evidence="2 3">BAR1</strain>
    </source>
</reference>
<dbReference type="AlphaFoldDB" id="A0A347UK86"/>
<feature type="transmembrane region" description="Helical" evidence="1">
    <location>
        <begin position="67"/>
        <end position="89"/>
    </location>
</feature>
<keyword evidence="1" id="KW-1133">Transmembrane helix</keyword>
<name>A0A347UK86_9RHOB</name>
<keyword evidence="1" id="KW-0472">Membrane</keyword>
<organism evidence="2 3">
    <name type="scientific">Profundibacter amoris</name>
    <dbReference type="NCBI Taxonomy" id="2171755"/>
    <lineage>
        <taxon>Bacteria</taxon>
        <taxon>Pseudomonadati</taxon>
        <taxon>Pseudomonadota</taxon>
        <taxon>Alphaproteobacteria</taxon>
        <taxon>Rhodobacterales</taxon>
        <taxon>Paracoccaceae</taxon>
        <taxon>Profundibacter</taxon>
    </lineage>
</organism>
<feature type="transmembrane region" description="Helical" evidence="1">
    <location>
        <begin position="28"/>
        <end position="47"/>
    </location>
</feature>
<proteinExistence type="predicted"/>
<protein>
    <submittedName>
        <fullName evidence="2">Uncharacterized protein</fullName>
    </submittedName>
</protein>
<evidence type="ECO:0000313" key="3">
    <source>
        <dbReference type="Proteomes" id="UP000261704"/>
    </source>
</evidence>
<evidence type="ECO:0000256" key="1">
    <source>
        <dbReference type="SAM" id="Phobius"/>
    </source>
</evidence>